<dbReference type="EMBL" id="JBHSQV010000166">
    <property type="protein sequence ID" value="MFC5987580.1"/>
    <property type="molecule type" value="Genomic_DNA"/>
</dbReference>
<organism evidence="2 3">
    <name type="scientific">Marinicrinis lubricantis</name>
    <dbReference type="NCBI Taxonomy" id="2086470"/>
    <lineage>
        <taxon>Bacteria</taxon>
        <taxon>Bacillati</taxon>
        <taxon>Bacillota</taxon>
        <taxon>Bacilli</taxon>
        <taxon>Bacillales</taxon>
        <taxon>Paenibacillaceae</taxon>
    </lineage>
</organism>
<reference evidence="3" key="1">
    <citation type="journal article" date="2019" name="Int. J. Syst. Evol. Microbiol.">
        <title>The Global Catalogue of Microorganisms (GCM) 10K type strain sequencing project: providing services to taxonomists for standard genome sequencing and annotation.</title>
        <authorList>
            <consortium name="The Broad Institute Genomics Platform"/>
            <consortium name="The Broad Institute Genome Sequencing Center for Infectious Disease"/>
            <person name="Wu L."/>
            <person name="Ma J."/>
        </authorList>
    </citation>
    <scope>NUCLEOTIDE SEQUENCE [LARGE SCALE GENOMIC DNA]</scope>
    <source>
        <strain evidence="3">CCM 8749</strain>
    </source>
</reference>
<proteinExistence type="predicted"/>
<evidence type="ECO:0000313" key="2">
    <source>
        <dbReference type="EMBL" id="MFC5987580.1"/>
    </source>
</evidence>
<accession>A0ABW1IR66</accession>
<sequence length="44" mass="4899">MKQQTNGDSIAQRKQEQANRATNESKQMGNVVDKQLNGPNRPST</sequence>
<name>A0ABW1IR66_9BACL</name>
<feature type="region of interest" description="Disordered" evidence="1">
    <location>
        <begin position="1"/>
        <end position="44"/>
    </location>
</feature>
<dbReference type="RefSeq" id="WP_379894986.1">
    <property type="nucleotide sequence ID" value="NZ_CBCSCT010000034.1"/>
</dbReference>
<evidence type="ECO:0000313" key="3">
    <source>
        <dbReference type="Proteomes" id="UP001596250"/>
    </source>
</evidence>
<evidence type="ECO:0000256" key="1">
    <source>
        <dbReference type="SAM" id="MobiDB-lite"/>
    </source>
</evidence>
<keyword evidence="3" id="KW-1185">Reference proteome</keyword>
<feature type="compositionally biased region" description="Polar residues" evidence="1">
    <location>
        <begin position="18"/>
        <end position="28"/>
    </location>
</feature>
<gene>
    <name evidence="2" type="ORF">ACFPXP_14330</name>
</gene>
<comment type="caution">
    <text evidence="2">The sequence shown here is derived from an EMBL/GenBank/DDBJ whole genome shotgun (WGS) entry which is preliminary data.</text>
</comment>
<protein>
    <recommendedName>
        <fullName evidence="4">Small, acid-soluble spore protein gamma-type</fullName>
    </recommendedName>
</protein>
<evidence type="ECO:0008006" key="4">
    <source>
        <dbReference type="Google" id="ProtNLM"/>
    </source>
</evidence>
<dbReference type="Proteomes" id="UP001596250">
    <property type="component" value="Unassembled WGS sequence"/>
</dbReference>